<accession>A0A1M6TWX5</accession>
<proteinExistence type="predicted"/>
<dbReference type="RefSeq" id="WP_139257358.1">
    <property type="nucleotide sequence ID" value="NZ_FRAR01000018.1"/>
</dbReference>
<reference evidence="2" key="1">
    <citation type="submission" date="2016-11" db="EMBL/GenBank/DDBJ databases">
        <authorList>
            <person name="Varghese N."/>
            <person name="Submissions S."/>
        </authorList>
    </citation>
    <scope>NUCLEOTIDE SEQUENCE [LARGE SCALE GENOMIC DNA]</scope>
    <source>
        <strain evidence="2">DSM 10349</strain>
    </source>
</reference>
<evidence type="ECO:0000313" key="2">
    <source>
        <dbReference type="Proteomes" id="UP000183997"/>
    </source>
</evidence>
<dbReference type="Proteomes" id="UP000183997">
    <property type="component" value="Unassembled WGS sequence"/>
</dbReference>
<gene>
    <name evidence="1" type="ORF">SAMN02745123_02481</name>
</gene>
<evidence type="ECO:0000313" key="1">
    <source>
        <dbReference type="EMBL" id="SHK61457.1"/>
    </source>
</evidence>
<sequence>MIKKCLICRKETPKVLECTVCGEDVCSSCSEQCSVCGQWACHKHLICIYKGVHVCTGCYANQLTNQE</sequence>
<name>A0A1M6TWX5_9FIRM</name>
<dbReference type="EMBL" id="FRAR01000018">
    <property type="protein sequence ID" value="SHK61457.1"/>
    <property type="molecule type" value="Genomic_DNA"/>
</dbReference>
<protein>
    <submittedName>
        <fullName evidence="1">Uncharacterized protein</fullName>
    </submittedName>
</protein>
<dbReference type="OrthoDB" id="1787410at2"/>
<organism evidence="1 2">
    <name type="scientific">Desulforamulus aeronauticus DSM 10349</name>
    <dbReference type="NCBI Taxonomy" id="1121421"/>
    <lineage>
        <taxon>Bacteria</taxon>
        <taxon>Bacillati</taxon>
        <taxon>Bacillota</taxon>
        <taxon>Clostridia</taxon>
        <taxon>Eubacteriales</taxon>
        <taxon>Peptococcaceae</taxon>
        <taxon>Desulforamulus</taxon>
    </lineage>
</organism>
<keyword evidence="2" id="KW-1185">Reference proteome</keyword>
<dbReference type="AlphaFoldDB" id="A0A1M6TWX5"/>